<sequence length="103" mass="11879">MRSDSFVYQGRWRHAKNEFLERENRKLIDNSGRYQALRARGCQLGFVTETMSKASKYLPQQASLSVSVKWTISEKAIQTQGRHKGGRNRAANEGISKLEHLHF</sequence>
<evidence type="ECO:0000313" key="2">
    <source>
        <dbReference type="EMBL" id="KAK9870181.1"/>
    </source>
</evidence>
<accession>A0AAW1TQX3</accession>
<dbReference type="Proteomes" id="UP001431783">
    <property type="component" value="Unassembled WGS sequence"/>
</dbReference>
<protein>
    <recommendedName>
        <fullName evidence="4">Transposase</fullName>
    </recommendedName>
</protein>
<name>A0AAW1TQX3_9CUCU</name>
<dbReference type="EMBL" id="JARQZJ010000002">
    <property type="protein sequence ID" value="KAK9870181.1"/>
    <property type="molecule type" value="Genomic_DNA"/>
</dbReference>
<feature type="region of interest" description="Disordered" evidence="1">
    <location>
        <begin position="78"/>
        <end position="103"/>
    </location>
</feature>
<dbReference type="AlphaFoldDB" id="A0AAW1TQX3"/>
<evidence type="ECO:0000256" key="1">
    <source>
        <dbReference type="SAM" id="MobiDB-lite"/>
    </source>
</evidence>
<reference evidence="2 3" key="1">
    <citation type="submission" date="2023-03" db="EMBL/GenBank/DDBJ databases">
        <title>Genome insight into feeding habits of ladybird beetles.</title>
        <authorList>
            <person name="Li H.-S."/>
            <person name="Huang Y.-H."/>
            <person name="Pang H."/>
        </authorList>
    </citation>
    <scope>NUCLEOTIDE SEQUENCE [LARGE SCALE GENOMIC DNA]</scope>
    <source>
        <strain evidence="2">SYSU_2023b</strain>
        <tissue evidence="2">Whole body</tissue>
    </source>
</reference>
<evidence type="ECO:0008006" key="4">
    <source>
        <dbReference type="Google" id="ProtNLM"/>
    </source>
</evidence>
<evidence type="ECO:0000313" key="3">
    <source>
        <dbReference type="Proteomes" id="UP001431783"/>
    </source>
</evidence>
<proteinExistence type="predicted"/>
<organism evidence="2 3">
    <name type="scientific">Henosepilachna vigintioctopunctata</name>
    <dbReference type="NCBI Taxonomy" id="420089"/>
    <lineage>
        <taxon>Eukaryota</taxon>
        <taxon>Metazoa</taxon>
        <taxon>Ecdysozoa</taxon>
        <taxon>Arthropoda</taxon>
        <taxon>Hexapoda</taxon>
        <taxon>Insecta</taxon>
        <taxon>Pterygota</taxon>
        <taxon>Neoptera</taxon>
        <taxon>Endopterygota</taxon>
        <taxon>Coleoptera</taxon>
        <taxon>Polyphaga</taxon>
        <taxon>Cucujiformia</taxon>
        <taxon>Coccinelloidea</taxon>
        <taxon>Coccinellidae</taxon>
        <taxon>Epilachninae</taxon>
        <taxon>Epilachnini</taxon>
        <taxon>Henosepilachna</taxon>
    </lineage>
</organism>
<keyword evidence="3" id="KW-1185">Reference proteome</keyword>
<comment type="caution">
    <text evidence="2">The sequence shown here is derived from an EMBL/GenBank/DDBJ whole genome shotgun (WGS) entry which is preliminary data.</text>
</comment>
<gene>
    <name evidence="2" type="ORF">WA026_006269</name>
</gene>